<protein>
    <submittedName>
        <fullName evidence="7">MFS transporter</fullName>
    </submittedName>
</protein>
<feature type="transmembrane region" description="Helical" evidence="5">
    <location>
        <begin position="81"/>
        <end position="100"/>
    </location>
</feature>
<keyword evidence="3 5" id="KW-1133">Transmembrane helix</keyword>
<feature type="transmembrane region" description="Helical" evidence="5">
    <location>
        <begin position="255"/>
        <end position="275"/>
    </location>
</feature>
<feature type="transmembrane region" description="Helical" evidence="5">
    <location>
        <begin position="343"/>
        <end position="363"/>
    </location>
</feature>
<dbReference type="Gene3D" id="1.20.1250.20">
    <property type="entry name" value="MFS general substrate transporter like domains"/>
    <property type="match status" value="2"/>
</dbReference>
<dbReference type="InterPro" id="IPR020846">
    <property type="entry name" value="MFS_dom"/>
</dbReference>
<dbReference type="Proteomes" id="UP000216300">
    <property type="component" value="Unassembled WGS sequence"/>
</dbReference>
<dbReference type="SUPFAM" id="SSF103473">
    <property type="entry name" value="MFS general substrate transporter"/>
    <property type="match status" value="1"/>
</dbReference>
<dbReference type="InterPro" id="IPR011701">
    <property type="entry name" value="MFS"/>
</dbReference>
<dbReference type="InterPro" id="IPR036259">
    <property type="entry name" value="MFS_trans_sf"/>
</dbReference>
<dbReference type="GO" id="GO:0022857">
    <property type="term" value="F:transmembrane transporter activity"/>
    <property type="evidence" value="ECO:0007669"/>
    <property type="project" value="InterPro"/>
</dbReference>
<dbReference type="AlphaFoldDB" id="A0A255ESH2"/>
<accession>A0A255ESH2</accession>
<sequence>MARVTDAPTPAAVRRARGAVAAFFFTNGLLLSNLLPRLPEIKAALELDNTQFGIAVAAFPAGAFLAGLASPSLIRRFGSGPVAVVGTVVSSLGVISAAVAPAYLPLILALLVAGGADAITDVAQNAHGLRVQRHMKRSIINSFHAVWSVGAVTGGLMSAGAIALRIPLPIHLGASGGLAIVVACVALRFALPGHDEEPVQSGEAATDARRRVAVPRRTWIMLAALVLIAVAGALVEDAGNSWATLYLSDSLEAPHEIAAMGYIAMVAVQTVARFVGDAMVDRMGQRAVLWLGGAVVTIGMGAALAFPTVPGTILGFAAAGFGCAAAIPLAMQEADDLPGLRAGMGLTIVTWLLRVGMLASPPIVGAIADATELRVGLLVAPISGLVIVAFAGLAMQPRRRPAESA</sequence>
<evidence type="ECO:0000256" key="5">
    <source>
        <dbReference type="SAM" id="Phobius"/>
    </source>
</evidence>
<feature type="domain" description="Major facilitator superfamily (MFS) profile" evidence="6">
    <location>
        <begin position="16"/>
        <end position="400"/>
    </location>
</feature>
<evidence type="ECO:0000313" key="8">
    <source>
        <dbReference type="Proteomes" id="UP000216300"/>
    </source>
</evidence>
<dbReference type="EMBL" id="NMVJ01000001">
    <property type="protein sequence ID" value="OYN92372.1"/>
    <property type="molecule type" value="Genomic_DNA"/>
</dbReference>
<evidence type="ECO:0000259" key="6">
    <source>
        <dbReference type="PROSITE" id="PS50850"/>
    </source>
</evidence>
<dbReference type="CDD" id="cd17393">
    <property type="entry name" value="MFS_MosC_like"/>
    <property type="match status" value="1"/>
</dbReference>
<gene>
    <name evidence="7" type="ORF">CGZ91_02405</name>
</gene>
<comment type="subcellular location">
    <subcellularLocation>
        <location evidence="1">Cell membrane</location>
        <topology evidence="1">Multi-pass membrane protein</topology>
    </subcellularLocation>
</comment>
<evidence type="ECO:0000256" key="4">
    <source>
        <dbReference type="ARBA" id="ARBA00023136"/>
    </source>
</evidence>
<proteinExistence type="predicted"/>
<name>A0A255ESH2_9ACTN</name>
<reference evidence="7 8" key="1">
    <citation type="submission" date="2017-07" db="EMBL/GenBank/DDBJ databases">
        <title>Draft whole genome sequences of clinical Proprionibacteriaceae strains.</title>
        <authorList>
            <person name="Bernier A.-M."/>
            <person name="Bernard K."/>
            <person name="Domingo M.-C."/>
        </authorList>
    </citation>
    <scope>NUCLEOTIDE SEQUENCE [LARGE SCALE GENOMIC DNA]</scope>
    <source>
        <strain evidence="7 8">NML 150081</strain>
    </source>
</reference>
<evidence type="ECO:0000256" key="2">
    <source>
        <dbReference type="ARBA" id="ARBA00022692"/>
    </source>
</evidence>
<feature type="transmembrane region" description="Helical" evidence="5">
    <location>
        <begin position="312"/>
        <end position="331"/>
    </location>
</feature>
<feature type="transmembrane region" description="Helical" evidence="5">
    <location>
        <begin position="20"/>
        <end position="38"/>
    </location>
</feature>
<comment type="caution">
    <text evidence="7">The sequence shown here is derived from an EMBL/GenBank/DDBJ whole genome shotgun (WGS) entry which is preliminary data.</text>
</comment>
<feature type="transmembrane region" description="Helical" evidence="5">
    <location>
        <begin position="50"/>
        <end position="69"/>
    </location>
</feature>
<dbReference type="PANTHER" id="PTHR23514">
    <property type="entry name" value="BYPASS OF STOP CODON PROTEIN 6"/>
    <property type="match status" value="1"/>
</dbReference>
<dbReference type="PROSITE" id="PS50850">
    <property type="entry name" value="MFS"/>
    <property type="match status" value="1"/>
</dbReference>
<evidence type="ECO:0000256" key="3">
    <source>
        <dbReference type="ARBA" id="ARBA00022989"/>
    </source>
</evidence>
<evidence type="ECO:0000313" key="7">
    <source>
        <dbReference type="EMBL" id="OYN92372.1"/>
    </source>
</evidence>
<feature type="transmembrane region" description="Helical" evidence="5">
    <location>
        <begin position="106"/>
        <end position="123"/>
    </location>
</feature>
<evidence type="ECO:0000256" key="1">
    <source>
        <dbReference type="ARBA" id="ARBA00004651"/>
    </source>
</evidence>
<feature type="transmembrane region" description="Helical" evidence="5">
    <location>
        <begin position="218"/>
        <end position="235"/>
    </location>
</feature>
<keyword evidence="2 5" id="KW-0812">Transmembrane</keyword>
<feature type="transmembrane region" description="Helical" evidence="5">
    <location>
        <begin position="170"/>
        <end position="191"/>
    </location>
</feature>
<organism evidence="7 8">
    <name type="scientific">Parenemella sanctibonifatiensis</name>
    <dbReference type="NCBI Taxonomy" id="2016505"/>
    <lineage>
        <taxon>Bacteria</taxon>
        <taxon>Bacillati</taxon>
        <taxon>Actinomycetota</taxon>
        <taxon>Actinomycetes</taxon>
        <taxon>Propionibacteriales</taxon>
        <taxon>Propionibacteriaceae</taxon>
        <taxon>Parenemella</taxon>
    </lineage>
</organism>
<dbReference type="InterPro" id="IPR051788">
    <property type="entry name" value="MFS_Transporter"/>
</dbReference>
<feature type="transmembrane region" description="Helical" evidence="5">
    <location>
        <begin position="144"/>
        <end position="164"/>
    </location>
</feature>
<keyword evidence="8" id="KW-1185">Reference proteome</keyword>
<dbReference type="OrthoDB" id="151222at2"/>
<dbReference type="Pfam" id="PF07690">
    <property type="entry name" value="MFS_1"/>
    <property type="match status" value="1"/>
</dbReference>
<dbReference type="GO" id="GO:0005886">
    <property type="term" value="C:plasma membrane"/>
    <property type="evidence" value="ECO:0007669"/>
    <property type="project" value="UniProtKB-SubCell"/>
</dbReference>
<dbReference type="PANTHER" id="PTHR23514:SF13">
    <property type="entry name" value="INNER MEMBRANE PROTEIN YBJJ"/>
    <property type="match status" value="1"/>
</dbReference>
<feature type="transmembrane region" description="Helical" evidence="5">
    <location>
        <begin position="287"/>
        <end position="306"/>
    </location>
</feature>
<keyword evidence="4 5" id="KW-0472">Membrane</keyword>
<feature type="transmembrane region" description="Helical" evidence="5">
    <location>
        <begin position="375"/>
        <end position="395"/>
    </location>
</feature>